<evidence type="ECO:0000313" key="2">
    <source>
        <dbReference type="EMBL" id="BAV62845.1"/>
    </source>
</evidence>
<dbReference type="Proteomes" id="UP000241484">
    <property type="component" value="Segment"/>
</dbReference>
<reference evidence="3 4" key="1">
    <citation type="submission" date="2016-09" db="EMBL/GenBank/DDBJ databases">
        <title>Nearly complete genome sequences of 2 Mimiviridae isolates, Mimivirus shirakomae and Mimivirus kasaii from Japanese pond and river mouth.</title>
        <authorList>
            <person name="Takemura M."/>
            <person name="Mikami T."/>
            <person name="Murono S."/>
        </authorList>
    </citation>
    <scope>NUCLEOTIDE SEQUENCE [LARGE SCALE GENOMIC DNA]</scope>
    <source>
        <strain evidence="1 4">Mimivirus kasaii</strain>
        <strain evidence="2 3">Mimivirus shirakomae</strain>
    </source>
</reference>
<dbReference type="Proteomes" id="UP000240366">
    <property type="component" value="Segment"/>
</dbReference>
<dbReference type="EMBL" id="AP017645">
    <property type="protein sequence ID" value="BAV62845.1"/>
    <property type="molecule type" value="Genomic_DNA"/>
</dbReference>
<proteinExistence type="predicted"/>
<evidence type="ECO:0000313" key="1">
    <source>
        <dbReference type="EMBL" id="BAV61859.1"/>
    </source>
</evidence>
<evidence type="ECO:0000313" key="3">
    <source>
        <dbReference type="Proteomes" id="UP000240366"/>
    </source>
</evidence>
<accession>A0A1E1EUC3</accession>
<dbReference type="EMBL" id="AP017644">
    <property type="protein sequence ID" value="BAV61859.1"/>
    <property type="molecule type" value="Genomic_DNA"/>
</dbReference>
<name>A0A1E1EUC3_9VIRU</name>
<protein>
    <submittedName>
        <fullName evidence="1">Uncharacterized protein</fullName>
    </submittedName>
</protein>
<evidence type="ECO:0000313" key="4">
    <source>
        <dbReference type="Proteomes" id="UP000241484"/>
    </source>
</evidence>
<organism evidence="1 4">
    <name type="scientific">Acanthamoeba castellanii mimivirus</name>
    <dbReference type="NCBI Taxonomy" id="1899318"/>
    <lineage>
        <taxon>Viruses</taxon>
        <taxon>Varidnaviria</taxon>
        <taxon>Bamfordvirae</taxon>
        <taxon>Nucleocytoviricota</taxon>
        <taxon>Megaviricetes</taxon>
        <taxon>Imitervirales</taxon>
        <taxon>Mimiviridae</taxon>
        <taxon>Megamimivirinae</taxon>
        <taxon>Mimivirus</taxon>
    </lineage>
</organism>
<sequence length="34" mass="3758">MITDPELLQNLTQAISQINSTDLVTLYVPANNNL</sequence>